<accession>A0A8S3PRN3</accession>
<evidence type="ECO:0000313" key="2">
    <source>
        <dbReference type="EMBL" id="CAG2185426.1"/>
    </source>
</evidence>
<sequence>MLDYKQIYLRMLYGKIVVIKRSGADGAQFPLTTSNCLFGRSNDCDIRIQLPNVSREHCRVSVADNGEVYLTNLSTVNPITVNSKYIDTTLKLHHGDVFTIIDRSFRFEIPNMTGKSPIRSPLKNSVITPVKGSPNKGMGTPKVSFDINLLETMSLLESLNKGLSPFNTVAFMIGRQL</sequence>
<feature type="domain" description="FHA" evidence="1">
    <location>
        <begin position="36"/>
        <end position="86"/>
    </location>
</feature>
<dbReference type="EMBL" id="CAJPWZ010000085">
    <property type="protein sequence ID" value="CAG2185426.1"/>
    <property type="molecule type" value="Genomic_DNA"/>
</dbReference>
<dbReference type="PROSITE" id="PS50006">
    <property type="entry name" value="FHA_DOMAIN"/>
    <property type="match status" value="1"/>
</dbReference>
<dbReference type="GO" id="GO:0005634">
    <property type="term" value="C:nucleus"/>
    <property type="evidence" value="ECO:0007669"/>
    <property type="project" value="TreeGrafter"/>
</dbReference>
<name>A0A8S3PRN3_MYTED</name>
<dbReference type="SUPFAM" id="SSF49879">
    <property type="entry name" value="SMAD/FHA domain"/>
    <property type="match status" value="1"/>
</dbReference>
<dbReference type="InterPro" id="IPR008984">
    <property type="entry name" value="SMAD_FHA_dom_sf"/>
</dbReference>
<dbReference type="SMART" id="SM00240">
    <property type="entry name" value="FHA"/>
    <property type="match status" value="1"/>
</dbReference>
<comment type="caution">
    <text evidence="2">The sequence shown here is derived from an EMBL/GenBank/DDBJ whole genome shotgun (WGS) entry which is preliminary data.</text>
</comment>
<dbReference type="AlphaFoldDB" id="A0A8S3PRN3"/>
<dbReference type="Proteomes" id="UP000683360">
    <property type="component" value="Unassembled WGS sequence"/>
</dbReference>
<protein>
    <submittedName>
        <fullName evidence="2">MKI67</fullName>
    </submittedName>
</protein>
<keyword evidence="3" id="KW-1185">Reference proteome</keyword>
<dbReference type="PANTHER" id="PTHR21603:SF18">
    <property type="entry name" value="ANTIGEN KI-67-LIKE PROTEIN"/>
    <property type="match status" value="1"/>
</dbReference>
<dbReference type="GO" id="GO:0005694">
    <property type="term" value="C:chromosome"/>
    <property type="evidence" value="ECO:0007669"/>
    <property type="project" value="TreeGrafter"/>
</dbReference>
<proteinExistence type="predicted"/>
<dbReference type="GO" id="GO:0007088">
    <property type="term" value="P:regulation of mitotic nuclear division"/>
    <property type="evidence" value="ECO:0007669"/>
    <property type="project" value="TreeGrafter"/>
</dbReference>
<dbReference type="Pfam" id="PF00498">
    <property type="entry name" value="FHA"/>
    <property type="match status" value="1"/>
</dbReference>
<evidence type="ECO:0000313" key="3">
    <source>
        <dbReference type="Proteomes" id="UP000683360"/>
    </source>
</evidence>
<evidence type="ECO:0000259" key="1">
    <source>
        <dbReference type="PROSITE" id="PS50006"/>
    </source>
</evidence>
<dbReference type="GO" id="GO:0051983">
    <property type="term" value="P:regulation of chromosome segregation"/>
    <property type="evidence" value="ECO:0007669"/>
    <property type="project" value="TreeGrafter"/>
</dbReference>
<reference evidence="2" key="1">
    <citation type="submission" date="2021-03" db="EMBL/GenBank/DDBJ databases">
        <authorList>
            <person name="Bekaert M."/>
        </authorList>
    </citation>
    <scope>NUCLEOTIDE SEQUENCE</scope>
</reference>
<dbReference type="InterPro" id="IPR000253">
    <property type="entry name" value="FHA_dom"/>
</dbReference>
<dbReference type="PANTHER" id="PTHR21603">
    <property type="entry name" value="ANTIGEN KI-67-LIKE PROTEIN"/>
    <property type="match status" value="1"/>
</dbReference>
<gene>
    <name evidence="2" type="ORF">MEDL_1015</name>
</gene>
<dbReference type="Gene3D" id="2.60.200.20">
    <property type="match status" value="1"/>
</dbReference>
<organism evidence="2 3">
    <name type="scientific">Mytilus edulis</name>
    <name type="common">Blue mussel</name>
    <dbReference type="NCBI Taxonomy" id="6550"/>
    <lineage>
        <taxon>Eukaryota</taxon>
        <taxon>Metazoa</taxon>
        <taxon>Spiralia</taxon>
        <taxon>Lophotrochozoa</taxon>
        <taxon>Mollusca</taxon>
        <taxon>Bivalvia</taxon>
        <taxon>Autobranchia</taxon>
        <taxon>Pteriomorphia</taxon>
        <taxon>Mytilida</taxon>
        <taxon>Mytiloidea</taxon>
        <taxon>Mytilidae</taxon>
        <taxon>Mytilinae</taxon>
        <taxon>Mytilus</taxon>
    </lineage>
</organism>
<dbReference type="CDD" id="cd22673">
    <property type="entry name" value="FHA_Ki67"/>
    <property type="match status" value="1"/>
</dbReference>
<dbReference type="OrthoDB" id="6288785at2759"/>